<dbReference type="GO" id="GO:0016787">
    <property type="term" value="F:hydrolase activity"/>
    <property type="evidence" value="ECO:0007669"/>
    <property type="project" value="InterPro"/>
</dbReference>
<dbReference type="Gene3D" id="3.20.20.140">
    <property type="entry name" value="Metal-dependent hydrolases"/>
    <property type="match status" value="1"/>
</dbReference>
<dbReference type="EMBL" id="JAULSN010000004">
    <property type="protein sequence ID" value="KAK3373424.1"/>
    <property type="molecule type" value="Genomic_DNA"/>
</dbReference>
<comment type="caution">
    <text evidence="3">The sequence shown here is derived from an EMBL/GenBank/DDBJ whole genome shotgun (WGS) entry which is preliminary data.</text>
</comment>
<keyword evidence="4" id="KW-1185">Reference proteome</keyword>
<dbReference type="SUPFAM" id="SSF51556">
    <property type="entry name" value="Metallo-dependent hydrolases"/>
    <property type="match status" value="1"/>
</dbReference>
<dbReference type="AlphaFoldDB" id="A0AAE0N8J8"/>
<sequence>MSRIHIPVSGSLRVPDDRPRAPIIDSHVHLYPASEQTSLAWYIPRGPLSGQFSVEQYRQDTSSNDPAPEGLIFIEADRKNGHSKNWARPLDEVLWARRIVTGQPKPNEGHNLGDADLCLAIIPWAPMDQGPEELEKYLNLVQNLAGLAWPKVKGFRFLLQDKNNGTGLTDKFIGSLKLLGKKKFVFEVGIDAHQRDLKQMEEALEMIKRAHDVEKGKEDEKVVFILDHMCKPDLSASDEWRYNFVRILCNLSDYGGSNIYMKLSGGFSELPVDERTLPDEKLYGILSRWLPMYSAFGPERVMFGSDWPVCNVGIGRGAWRKWYNMVRMMCYHSKLSLKEETMIFSGTARKAYRLDDETPVVVV</sequence>
<reference evidence="3" key="2">
    <citation type="submission" date="2023-06" db="EMBL/GenBank/DDBJ databases">
        <authorList>
            <consortium name="Lawrence Berkeley National Laboratory"/>
            <person name="Haridas S."/>
            <person name="Hensen N."/>
            <person name="Bonometti L."/>
            <person name="Westerberg I."/>
            <person name="Brannstrom I.O."/>
            <person name="Guillou S."/>
            <person name="Cros-Aarteil S."/>
            <person name="Calhoun S."/>
            <person name="Kuo A."/>
            <person name="Mondo S."/>
            <person name="Pangilinan J."/>
            <person name="Riley R."/>
            <person name="Labutti K."/>
            <person name="Andreopoulos B."/>
            <person name="Lipzen A."/>
            <person name="Chen C."/>
            <person name="Yanf M."/>
            <person name="Daum C."/>
            <person name="Ng V."/>
            <person name="Clum A."/>
            <person name="Steindorff A."/>
            <person name="Ohm R."/>
            <person name="Martin F."/>
            <person name="Silar P."/>
            <person name="Natvig D."/>
            <person name="Lalanne C."/>
            <person name="Gautier V."/>
            <person name="Ament-Velasquez S.L."/>
            <person name="Kruys A."/>
            <person name="Hutchinson M.I."/>
            <person name="Powell A.J."/>
            <person name="Barry K."/>
            <person name="Miller A.N."/>
            <person name="Grigoriev I.V."/>
            <person name="Debuchy R."/>
            <person name="Gladieux P."/>
            <person name="Thoren M.H."/>
            <person name="Johannesson H."/>
        </authorList>
    </citation>
    <scope>NUCLEOTIDE SEQUENCE</scope>
    <source>
        <strain evidence="3">CBS 958.72</strain>
    </source>
</reference>
<gene>
    <name evidence="3" type="ORF">B0T24DRAFT_593622</name>
</gene>
<protein>
    <submittedName>
        <fullName evidence="3">Amidohydrolase family protein</fullName>
    </submittedName>
</protein>
<proteinExistence type="inferred from homology"/>
<dbReference type="PANTHER" id="PTHR43569:SF2">
    <property type="entry name" value="AMIDOHYDROLASE-RELATED DOMAIN-CONTAINING PROTEIN"/>
    <property type="match status" value="1"/>
</dbReference>
<organism evidence="3 4">
    <name type="scientific">Lasiosphaeria ovina</name>
    <dbReference type="NCBI Taxonomy" id="92902"/>
    <lineage>
        <taxon>Eukaryota</taxon>
        <taxon>Fungi</taxon>
        <taxon>Dikarya</taxon>
        <taxon>Ascomycota</taxon>
        <taxon>Pezizomycotina</taxon>
        <taxon>Sordariomycetes</taxon>
        <taxon>Sordariomycetidae</taxon>
        <taxon>Sordariales</taxon>
        <taxon>Lasiosphaeriaceae</taxon>
        <taxon>Lasiosphaeria</taxon>
    </lineage>
</organism>
<reference evidence="3" key="1">
    <citation type="journal article" date="2023" name="Mol. Phylogenet. Evol.">
        <title>Genome-scale phylogeny and comparative genomics of the fungal order Sordariales.</title>
        <authorList>
            <person name="Hensen N."/>
            <person name="Bonometti L."/>
            <person name="Westerberg I."/>
            <person name="Brannstrom I.O."/>
            <person name="Guillou S."/>
            <person name="Cros-Aarteil S."/>
            <person name="Calhoun S."/>
            <person name="Haridas S."/>
            <person name="Kuo A."/>
            <person name="Mondo S."/>
            <person name="Pangilinan J."/>
            <person name="Riley R."/>
            <person name="LaButti K."/>
            <person name="Andreopoulos B."/>
            <person name="Lipzen A."/>
            <person name="Chen C."/>
            <person name="Yan M."/>
            <person name="Daum C."/>
            <person name="Ng V."/>
            <person name="Clum A."/>
            <person name="Steindorff A."/>
            <person name="Ohm R.A."/>
            <person name="Martin F."/>
            <person name="Silar P."/>
            <person name="Natvig D.O."/>
            <person name="Lalanne C."/>
            <person name="Gautier V."/>
            <person name="Ament-Velasquez S.L."/>
            <person name="Kruys A."/>
            <person name="Hutchinson M.I."/>
            <person name="Powell A.J."/>
            <person name="Barry K."/>
            <person name="Miller A.N."/>
            <person name="Grigoriev I.V."/>
            <person name="Debuchy R."/>
            <person name="Gladieux P."/>
            <person name="Hiltunen Thoren M."/>
            <person name="Johannesson H."/>
        </authorList>
    </citation>
    <scope>NUCLEOTIDE SEQUENCE</scope>
    <source>
        <strain evidence="3">CBS 958.72</strain>
    </source>
</reference>
<dbReference type="InterPro" id="IPR052350">
    <property type="entry name" value="Metallo-dep_Lactonases"/>
</dbReference>
<dbReference type="InterPro" id="IPR006680">
    <property type="entry name" value="Amidohydro-rel"/>
</dbReference>
<evidence type="ECO:0000259" key="2">
    <source>
        <dbReference type="Pfam" id="PF04909"/>
    </source>
</evidence>
<name>A0AAE0N8J8_9PEZI</name>
<evidence type="ECO:0000256" key="1">
    <source>
        <dbReference type="ARBA" id="ARBA00038310"/>
    </source>
</evidence>
<dbReference type="PANTHER" id="PTHR43569">
    <property type="entry name" value="AMIDOHYDROLASE"/>
    <property type="match status" value="1"/>
</dbReference>
<dbReference type="InterPro" id="IPR032466">
    <property type="entry name" value="Metal_Hydrolase"/>
</dbReference>
<dbReference type="Pfam" id="PF04909">
    <property type="entry name" value="Amidohydro_2"/>
    <property type="match status" value="1"/>
</dbReference>
<evidence type="ECO:0000313" key="4">
    <source>
        <dbReference type="Proteomes" id="UP001287356"/>
    </source>
</evidence>
<accession>A0AAE0N8J8</accession>
<evidence type="ECO:0000313" key="3">
    <source>
        <dbReference type="EMBL" id="KAK3373424.1"/>
    </source>
</evidence>
<comment type="similarity">
    <text evidence="1">Belongs to the metallo-dependent hydrolases superfamily.</text>
</comment>
<dbReference type="Proteomes" id="UP001287356">
    <property type="component" value="Unassembled WGS sequence"/>
</dbReference>
<feature type="domain" description="Amidohydrolase-related" evidence="2">
    <location>
        <begin position="221"/>
        <end position="354"/>
    </location>
</feature>